<feature type="compositionally biased region" description="Low complexity" evidence="1">
    <location>
        <begin position="397"/>
        <end position="420"/>
    </location>
</feature>
<evidence type="ECO:0000259" key="2">
    <source>
        <dbReference type="Pfam" id="PF05157"/>
    </source>
</evidence>
<feature type="region of interest" description="Disordered" evidence="1">
    <location>
        <begin position="1194"/>
        <end position="1224"/>
    </location>
</feature>
<evidence type="ECO:0000313" key="4">
    <source>
        <dbReference type="Proteomes" id="UP000315369"/>
    </source>
</evidence>
<feature type="compositionally biased region" description="Low complexity" evidence="1">
    <location>
        <begin position="1483"/>
        <end position="1493"/>
    </location>
</feature>
<feature type="compositionally biased region" description="Low complexity" evidence="1">
    <location>
        <begin position="751"/>
        <end position="785"/>
    </location>
</feature>
<feature type="compositionally biased region" description="Polar residues" evidence="1">
    <location>
        <begin position="1695"/>
        <end position="1708"/>
    </location>
</feature>
<feature type="compositionally biased region" description="Low complexity" evidence="1">
    <location>
        <begin position="1522"/>
        <end position="1544"/>
    </location>
</feature>
<protein>
    <recommendedName>
        <fullName evidence="2">Type II secretion system protein GspE N-terminal domain-containing protein</fullName>
    </recommendedName>
</protein>
<name>A0A540WQ93_9BACT</name>
<feature type="compositionally biased region" description="Low complexity" evidence="1">
    <location>
        <begin position="815"/>
        <end position="824"/>
    </location>
</feature>
<feature type="compositionally biased region" description="Low complexity" evidence="1">
    <location>
        <begin position="584"/>
        <end position="632"/>
    </location>
</feature>
<dbReference type="Gene3D" id="3.30.300.160">
    <property type="entry name" value="Type II secretion system, protein E, N-terminal domain"/>
    <property type="match status" value="1"/>
</dbReference>
<dbReference type="OrthoDB" id="5495722at2"/>
<accession>A0A540WQ93</accession>
<feature type="compositionally biased region" description="Polar residues" evidence="1">
    <location>
        <begin position="670"/>
        <end position="681"/>
    </location>
</feature>
<feature type="compositionally biased region" description="Pro residues" evidence="1">
    <location>
        <begin position="1055"/>
        <end position="1068"/>
    </location>
</feature>
<feature type="compositionally biased region" description="Low complexity" evidence="1">
    <location>
        <begin position="477"/>
        <end position="500"/>
    </location>
</feature>
<dbReference type="InterPro" id="IPR037257">
    <property type="entry name" value="T2SS_E_N_sf"/>
</dbReference>
<dbReference type="EMBL" id="VIFM01000204">
    <property type="protein sequence ID" value="TQF11182.1"/>
    <property type="molecule type" value="Genomic_DNA"/>
</dbReference>
<reference evidence="3 4" key="1">
    <citation type="submission" date="2019-06" db="EMBL/GenBank/DDBJ databases">
        <authorList>
            <person name="Livingstone P."/>
            <person name="Whitworth D."/>
        </authorList>
    </citation>
    <scope>NUCLEOTIDE SEQUENCE [LARGE SCALE GENOMIC DNA]</scope>
    <source>
        <strain evidence="3 4">AM401</strain>
    </source>
</reference>
<feature type="compositionally biased region" description="Low complexity" evidence="1">
    <location>
        <begin position="1634"/>
        <end position="1657"/>
    </location>
</feature>
<feature type="region of interest" description="Disordered" evidence="1">
    <location>
        <begin position="1471"/>
        <end position="1493"/>
    </location>
</feature>
<evidence type="ECO:0000313" key="3">
    <source>
        <dbReference type="EMBL" id="TQF11182.1"/>
    </source>
</evidence>
<feature type="compositionally biased region" description="Gly residues" evidence="1">
    <location>
        <begin position="722"/>
        <end position="731"/>
    </location>
</feature>
<feature type="region of interest" description="Disordered" evidence="1">
    <location>
        <begin position="1522"/>
        <end position="1867"/>
    </location>
</feature>
<evidence type="ECO:0000256" key="1">
    <source>
        <dbReference type="SAM" id="MobiDB-lite"/>
    </source>
</evidence>
<feature type="compositionally biased region" description="Low complexity" evidence="1">
    <location>
        <begin position="732"/>
        <end position="742"/>
    </location>
</feature>
<feature type="region of interest" description="Disordered" evidence="1">
    <location>
        <begin position="990"/>
        <end position="1152"/>
    </location>
</feature>
<feature type="compositionally biased region" description="Basic and acidic residues" evidence="1">
    <location>
        <begin position="1709"/>
        <end position="1726"/>
    </location>
</feature>
<keyword evidence="4" id="KW-1185">Reference proteome</keyword>
<dbReference type="InterPro" id="IPR007831">
    <property type="entry name" value="T2SS_GspE_N"/>
</dbReference>
<feature type="domain" description="Type II secretion system protein GspE N-terminal" evidence="2">
    <location>
        <begin position="59"/>
        <end position="143"/>
    </location>
</feature>
<comment type="caution">
    <text evidence="3">The sequence shown here is derived from an EMBL/GenBank/DDBJ whole genome shotgun (WGS) entry which is preliminary data.</text>
</comment>
<dbReference type="SUPFAM" id="SSF160246">
    <property type="entry name" value="EspE N-terminal domain-like"/>
    <property type="match status" value="1"/>
</dbReference>
<feature type="compositionally biased region" description="Low complexity" evidence="1">
    <location>
        <begin position="1586"/>
        <end position="1606"/>
    </location>
</feature>
<feature type="compositionally biased region" description="Low complexity" evidence="1">
    <location>
        <begin position="1753"/>
        <end position="1765"/>
    </location>
</feature>
<feature type="compositionally biased region" description="Low complexity" evidence="1">
    <location>
        <begin position="525"/>
        <end position="548"/>
    </location>
</feature>
<feature type="compositionally biased region" description="Polar residues" evidence="1">
    <location>
        <begin position="1545"/>
        <end position="1558"/>
    </location>
</feature>
<dbReference type="Proteomes" id="UP000315369">
    <property type="component" value="Unassembled WGS sequence"/>
</dbReference>
<sequence length="2162" mass="211497">MAEKLGAILVRKGLLTQAQLDEALKAQLIYGGRLGSILIELDLLDIDTVAMVLGEQTRYPVAQEADFEVVTDATLRLLPAALAEKHLAFPLAQEGRRLKVAMASPFEIQHTDALGFITGLRILPHITPELRLFHYQAQRYGIRRDSRSMSMATARRAAQPRGAVAPAPGRGVMVPLPEVAPPPAPVRAEPGTEGIFGGLAPGQFLSDDAEDVAAEDVEWSASSASGAGISGDAMELRGSARAEAGPPMLAPSGPPQLAPVAVAQGGNRMDGPPRLSPAAPPRLSPPVAPLELEAAEEIEPEEEFEAAEEIDPTEELELVDTEEVLEGVMEEVVDPPAPRPPVFAGQGERGVVAEGQGGIAAQPPGMVSRHSGGQWSPHQPPGLNRAPGAGAPGGAGARPPASVVGPPAAPGAVAVRPGASEASTMGPPAAPGGAVVRGASEASSMGPQAVSMRPSMGDASSVGLQSGPGVQSPVPTGGVAPSGAPGNAGAARPAGPGPFAELAVPPGMVAPGGRPPSGTGLPSIPQGAGQVVAGAPGARPSPGAGMAPVPGGQGMGPLGVRPPSSTGTPSVAGPVPAGMASTRPSSAGVPSVPGPQGAVPPGMTGARPPSSAGVVPSVPGAVPPGMMGARPPSGTGLPSVQGPPGVVVASSPMGAGPQGPVPPGMMGTRPPSSTGMPSAQGPQGVAGPSAPLAPGSQGAVPPGMAGARPPSSTGTPSIQGPQGPGGSGAGPQGSVPPGMAGARPPPGTSVPAGPQGAPIPPGMMGARPPSNTGMPSAQGPQSAGPSAPPPPGSQGTVPPGMMGARPPSRTGMPTVPGAQGAVPPGMGGVGARPVSGPPGAVPPGMAAGAVPPGMAAGAVPPGAVPLGMAAGAAPPGVVPPGLAAGAAPPGAVPLGQTAGAVPPGAMPPGMAAGAVPPSAVSPGMSAGAVSQGAIPQGLAAGSVPQGMPAGAGAQGAIPQGMSASSGPHGAVLPGMPAGTGSQGAIPPGMAAGTRASSAGMPAVSGPPGTVPHGVAGARPPSGTGLPSAPGPQGVVPPGLNVAAGGRPASVASGPVGPPPGMARPPQPGVPSHAHVAIPSGGVQPSLAESPQSPGLVRSTPPGSTGPQPPGMAPKGMAPFEGGGSAQLDLPSATPTSPHGVDAVIEVSPGQPAPLEVEWADSTRPATESVSSVSDAAPGITPRAIDGLVGLPAPASASAGGADAREVPASESLSDVPESWGQPSEDRAFALSASIERAHEGSAPDAVTDAPTSWSIASKGSSFEVVAPVNAAHEGSAFGAVTEPPTSWSIASEEAGGDTAAPVFAAREGTAAEVSADVPVSVSVHDGIAPESTETLHRGIDLATEDSTASAPPGLPSESGASAAVVHGATASELIGPNADNQAVLASEPSASTVGSLEVMVPDFAPVSDAPALVASDALGLDRSVAPHFPEVTQGEAHGVESAASVHASIEVGQGEHGPSSMLEEVHSLAVPTRATRATEETSTEVVTSESQTSSGLVLFEGAKSSFATRDDDVPEVGTVTASTATGGAIEEAAPKSAESEPSTPGVASSKETPVQAVTTVEFRSAMGESSERVSFETSLAQASDVAASEAPSSSTSTDPTPVHSTPGSEEVAEATPQTLVDPGDGSPQTGLRISASADLPSDASSESASSSTEPSTLFVPPTGASESTSVAYLDASEEAAHTGIASTHSALPASSADSTAESQGTGHTSEGEPWKLVRSRPSDADPRGPATSDDSIQPKSLAGDEDAGESLELEAAGALLASHGEQSTRVEPTTQRDVTGTSDSASELPAGNVSPQRAVTEPEAAASNLPDSSTATESKQASGEPAPAAAVTFDAPEPLSSVGDFKSARAATGESHDAASGEASLSPEGTVVSLDAVRAANAEPAALEPPKPAVTRRAPIELDDLPATDDAPMQLASTWEFVGWQGSEGNGTIGHVAENTWEDRAVDLDGTVQRAAPASELPLASAWDFIQQPWQPQAREQSEALRALLAATDAPVAPGSEGPAVSAEQVLTALEDVGTQGVLGKVLLAYCAGRFQRAFLLGESFGLVRVGHAWGPGCDSPQVSALKVDLEAPSLLMSALEQLGPSSFDTPTCPQDEAIFTALGGPSSRLLVVPIRARGRPVAFVIADSGGTPVASTTLDELSRVSAKASEVYDRLPASRAD</sequence>
<gene>
    <name evidence="3" type="ORF">FJV41_35515</name>
</gene>
<feature type="compositionally biased region" description="Acidic residues" evidence="1">
    <location>
        <begin position="1743"/>
        <end position="1752"/>
    </location>
</feature>
<proteinExistence type="predicted"/>
<feature type="compositionally biased region" description="Polar residues" evidence="1">
    <location>
        <begin position="1809"/>
        <end position="1821"/>
    </location>
</feature>
<feature type="compositionally biased region" description="Polar residues" evidence="1">
    <location>
        <begin position="1767"/>
        <end position="1785"/>
    </location>
</feature>
<organism evidence="3 4">
    <name type="scientific">Myxococcus llanfairpwllgwyngyllgogerychwyrndrobwllllantysiliogogogochensis</name>
    <dbReference type="NCBI Taxonomy" id="2590453"/>
    <lineage>
        <taxon>Bacteria</taxon>
        <taxon>Pseudomonadati</taxon>
        <taxon>Myxococcota</taxon>
        <taxon>Myxococcia</taxon>
        <taxon>Myxococcales</taxon>
        <taxon>Cystobacterineae</taxon>
        <taxon>Myxococcaceae</taxon>
        <taxon>Myxococcus</taxon>
    </lineage>
</organism>
<dbReference type="Pfam" id="PF05157">
    <property type="entry name" value="MshEN"/>
    <property type="match status" value="1"/>
</dbReference>
<feature type="region of interest" description="Disordered" evidence="1">
    <location>
        <begin position="357"/>
        <end position="832"/>
    </location>
</feature>